<sequence length="206" mass="21966">MVSPFLFFADERLSLAELSAACLDGVLVPLGEGFMPADAAETPWMRARSLAPLLAERWAAVRCSAAWIHGALAQEPSPHHLQRAGATRIRARSDARTVYHDVRLDAGDVCTMAGVHLTTPPRTLVDLARSDDEGDLALARSWAAADPLTKRSAEAWLAQHPRFPHAKRAGAVLSATAALLADGRLGRGAASVGTPRVDARRAPRTA</sequence>
<organism evidence="1 2">
    <name type="scientific">Microbacterium enclense</name>
    <dbReference type="NCBI Taxonomy" id="993073"/>
    <lineage>
        <taxon>Bacteria</taxon>
        <taxon>Bacillati</taxon>
        <taxon>Actinomycetota</taxon>
        <taxon>Actinomycetes</taxon>
        <taxon>Micrococcales</taxon>
        <taxon>Microbacteriaceae</taxon>
        <taxon>Microbacterium</taxon>
    </lineage>
</organism>
<dbReference type="STRING" id="993073.AS029_14030"/>
<proteinExistence type="predicted"/>
<evidence type="ECO:0008006" key="3">
    <source>
        <dbReference type="Google" id="ProtNLM"/>
    </source>
</evidence>
<dbReference type="AlphaFoldDB" id="A0A1G6PQB8"/>
<dbReference type="EMBL" id="FMYG01000007">
    <property type="protein sequence ID" value="SDC82442.1"/>
    <property type="molecule type" value="Genomic_DNA"/>
</dbReference>
<dbReference type="RefSeq" id="WP_058233213.1">
    <property type="nucleotide sequence ID" value="NZ_FMYG01000007.1"/>
</dbReference>
<dbReference type="Proteomes" id="UP000183203">
    <property type="component" value="Unassembled WGS sequence"/>
</dbReference>
<evidence type="ECO:0000313" key="2">
    <source>
        <dbReference type="Proteomes" id="UP000183203"/>
    </source>
</evidence>
<accession>A0A1G6PQB8</accession>
<protein>
    <recommendedName>
        <fullName evidence="3">AbiEi antitoxin C-terminal domain-containing protein</fullName>
    </recommendedName>
</protein>
<evidence type="ECO:0000313" key="1">
    <source>
        <dbReference type="EMBL" id="SDC82442.1"/>
    </source>
</evidence>
<reference evidence="1 2" key="1">
    <citation type="submission" date="2016-09" db="EMBL/GenBank/DDBJ databases">
        <authorList>
            <person name="Capua I."/>
            <person name="De Benedictis P."/>
            <person name="Joannis T."/>
            <person name="Lombin L.H."/>
            <person name="Cattoli G."/>
        </authorList>
    </citation>
    <scope>NUCLEOTIDE SEQUENCE [LARGE SCALE GENOMIC DNA]</scope>
    <source>
        <strain evidence="1 2">NIO-1002</strain>
    </source>
</reference>
<name>A0A1G6PQB8_9MICO</name>
<gene>
    <name evidence="1" type="ORF">SAMN05216418_3087</name>
</gene>